<dbReference type="OMA" id="PINSTWI"/>
<protein>
    <submittedName>
        <fullName evidence="2">Nucleoside phosphorylase domain</fullName>
    </submittedName>
</protein>
<comment type="caution">
    <text evidence="2">The sequence shown here is derived from an EMBL/GenBank/DDBJ whole genome shotgun (WGS) entry which is preliminary data.</text>
</comment>
<evidence type="ECO:0000259" key="1">
    <source>
        <dbReference type="Pfam" id="PF01048"/>
    </source>
</evidence>
<dbReference type="Gene3D" id="3.40.50.1580">
    <property type="entry name" value="Nucleoside phosphorylase domain"/>
    <property type="match status" value="1"/>
</dbReference>
<dbReference type="InterPro" id="IPR000845">
    <property type="entry name" value="Nucleoside_phosphorylase_d"/>
</dbReference>
<dbReference type="AlphaFoldDB" id="A0A200PXB7"/>
<dbReference type="EMBL" id="MVGT01003947">
    <property type="protein sequence ID" value="OVA02862.1"/>
    <property type="molecule type" value="Genomic_DNA"/>
</dbReference>
<feature type="domain" description="Nucleoside phosphorylase" evidence="1">
    <location>
        <begin position="11"/>
        <end position="211"/>
    </location>
</feature>
<evidence type="ECO:0000313" key="3">
    <source>
        <dbReference type="Proteomes" id="UP000195402"/>
    </source>
</evidence>
<evidence type="ECO:0000313" key="2">
    <source>
        <dbReference type="EMBL" id="OVA02862.1"/>
    </source>
</evidence>
<name>A0A200PXB7_MACCD</name>
<dbReference type="PANTHER" id="PTHR21234:SF43">
    <property type="entry name" value="OS06G0112100 PROTEIN"/>
    <property type="match status" value="1"/>
</dbReference>
<dbReference type="OrthoDB" id="1916878at2759"/>
<dbReference type="InterPro" id="IPR035994">
    <property type="entry name" value="Nucleoside_phosphorylase_sf"/>
</dbReference>
<dbReference type="CDD" id="cd09008">
    <property type="entry name" value="MTAN"/>
    <property type="match status" value="1"/>
</dbReference>
<proteinExistence type="predicted"/>
<sequence length="269" mass="29393">MQTTTNTAVLNAGITVQILLDVFDIRGIVHYGIAGSANNSLSFGDVSVPKYLAFTGSWTWMNFESEEKGEFTEMKFGDYNLPKEGENLLAKVEFKTEELYSVGQPMKEVFWLEVDQTWFNLAAQLQDLELQQCVNETYCLPKIPRVEYGLRGSTADIFVDNAAYRKFLFEKFQVSTIDEESAAVVMTAMSSGVPCIVFRGVSDLAGGGGENDKLKLSSSSMFLGSLASINDIFSNGVGDGGEWGGGDGDGGGGFSFWVRDDGGGRDWSW</sequence>
<organism evidence="2 3">
    <name type="scientific">Macleaya cordata</name>
    <name type="common">Five-seeded plume-poppy</name>
    <name type="synonym">Bocconia cordata</name>
    <dbReference type="NCBI Taxonomy" id="56857"/>
    <lineage>
        <taxon>Eukaryota</taxon>
        <taxon>Viridiplantae</taxon>
        <taxon>Streptophyta</taxon>
        <taxon>Embryophyta</taxon>
        <taxon>Tracheophyta</taxon>
        <taxon>Spermatophyta</taxon>
        <taxon>Magnoliopsida</taxon>
        <taxon>Ranunculales</taxon>
        <taxon>Papaveraceae</taxon>
        <taxon>Papaveroideae</taxon>
        <taxon>Macleaya</taxon>
    </lineage>
</organism>
<dbReference type="Pfam" id="PF01048">
    <property type="entry name" value="PNP_UDP_1"/>
    <property type="match status" value="1"/>
</dbReference>
<dbReference type="SUPFAM" id="SSF53167">
    <property type="entry name" value="Purine and uridine phosphorylases"/>
    <property type="match status" value="1"/>
</dbReference>
<dbReference type="Proteomes" id="UP000195402">
    <property type="component" value="Unassembled WGS sequence"/>
</dbReference>
<gene>
    <name evidence="2" type="ORF">BVC80_9095g56</name>
</gene>
<dbReference type="GO" id="GO:0009116">
    <property type="term" value="P:nucleoside metabolic process"/>
    <property type="evidence" value="ECO:0007669"/>
    <property type="project" value="InterPro"/>
</dbReference>
<keyword evidence="3" id="KW-1185">Reference proteome</keyword>
<dbReference type="STRING" id="56857.A0A200PXB7"/>
<dbReference type="GO" id="GO:0003824">
    <property type="term" value="F:catalytic activity"/>
    <property type="evidence" value="ECO:0007669"/>
    <property type="project" value="InterPro"/>
</dbReference>
<dbReference type="InParanoid" id="A0A200PXB7"/>
<dbReference type="PANTHER" id="PTHR21234">
    <property type="entry name" value="PURINE NUCLEOSIDE PHOSPHORYLASE"/>
    <property type="match status" value="1"/>
</dbReference>
<reference evidence="2 3" key="1">
    <citation type="journal article" date="2017" name="Mol. Plant">
        <title>The Genome of Medicinal Plant Macleaya cordata Provides New Insights into Benzylisoquinoline Alkaloids Metabolism.</title>
        <authorList>
            <person name="Liu X."/>
            <person name="Liu Y."/>
            <person name="Huang P."/>
            <person name="Ma Y."/>
            <person name="Qing Z."/>
            <person name="Tang Q."/>
            <person name="Cao H."/>
            <person name="Cheng P."/>
            <person name="Zheng Y."/>
            <person name="Yuan Z."/>
            <person name="Zhou Y."/>
            <person name="Liu J."/>
            <person name="Tang Z."/>
            <person name="Zhuo Y."/>
            <person name="Zhang Y."/>
            <person name="Yu L."/>
            <person name="Huang J."/>
            <person name="Yang P."/>
            <person name="Peng Q."/>
            <person name="Zhang J."/>
            <person name="Jiang W."/>
            <person name="Zhang Z."/>
            <person name="Lin K."/>
            <person name="Ro D.K."/>
            <person name="Chen X."/>
            <person name="Xiong X."/>
            <person name="Shang Y."/>
            <person name="Huang S."/>
            <person name="Zeng J."/>
        </authorList>
    </citation>
    <scope>NUCLEOTIDE SEQUENCE [LARGE SCALE GENOMIC DNA]</scope>
    <source>
        <strain evidence="3">cv. BLH2017</strain>
        <tissue evidence="2">Root</tissue>
    </source>
</reference>
<accession>A0A200PXB7</accession>